<keyword evidence="1" id="KW-0812">Transmembrane</keyword>
<dbReference type="HOGENOM" id="CLU_100594_1_0_10"/>
<evidence type="ECO:0000313" key="2">
    <source>
        <dbReference type="EMBL" id="EAQ51280.1"/>
    </source>
</evidence>
<dbReference type="AlphaFoldDB" id="A3XHG4"/>
<feature type="transmembrane region" description="Helical" evidence="1">
    <location>
        <begin position="163"/>
        <end position="185"/>
    </location>
</feature>
<dbReference type="OrthoDB" id="1438991at2"/>
<protein>
    <recommendedName>
        <fullName evidence="4">Chemotaxis methyl-accepting receptor HlyB-like 4HB MCP domain-containing protein</fullName>
    </recommendedName>
</protein>
<evidence type="ECO:0000313" key="3">
    <source>
        <dbReference type="Proteomes" id="UP000001601"/>
    </source>
</evidence>
<dbReference type="EMBL" id="AANC01000001">
    <property type="protein sequence ID" value="EAQ51280.1"/>
    <property type="molecule type" value="Genomic_DNA"/>
</dbReference>
<dbReference type="RefSeq" id="WP_009781759.1">
    <property type="nucleotide sequence ID" value="NZ_CH672395.1"/>
</dbReference>
<name>A3XHG4_LEEBM</name>
<dbReference type="STRING" id="398720.MED217_17095"/>
<sequence>MVNRLNTIMALAVVFLMVLATNRIDQHHFETAQKTVNEVYKDRVMVQGYIYSIAEALHQKELNHVQEQNVAAQKWNTSINERITSFEATKLTRSEAELLERFKEEFKELEKMEAKAVAHQNPKMHRDQIVQLKGYLKELSEIQITESRNLTKSAQKSLNVSALMANFEIFFLICIGVALQVLVFYKTKKNAKAS</sequence>
<organism evidence="2 3">
    <name type="scientific">Leeuwenhoekiella blandensis (strain CECT 7118 / CCUG 51940 / KCTC 22103 / MED217)</name>
    <name type="common">Flavobacterium sp. (strain MED217)</name>
    <dbReference type="NCBI Taxonomy" id="398720"/>
    <lineage>
        <taxon>Bacteria</taxon>
        <taxon>Pseudomonadati</taxon>
        <taxon>Bacteroidota</taxon>
        <taxon>Flavobacteriia</taxon>
        <taxon>Flavobacteriales</taxon>
        <taxon>Flavobacteriaceae</taxon>
        <taxon>Leeuwenhoekiella</taxon>
    </lineage>
</organism>
<reference evidence="2 3" key="1">
    <citation type="journal article" date="2007" name="Nature">
        <title>Light stimulates growth of proteorhodopsin-containing marine Flavobacteria.</title>
        <authorList>
            <person name="Gomez-Consarnau L."/>
            <person name="Gonzalez J.M."/>
            <person name="Coll-Llado M."/>
            <person name="Gourdon P."/>
            <person name="Pascher T."/>
            <person name="Neutze R."/>
            <person name="Pedros-Alio C."/>
            <person name="Pinhassi J."/>
        </authorList>
    </citation>
    <scope>NUCLEOTIDE SEQUENCE [LARGE SCALE GENOMIC DNA]</scope>
    <source>
        <strain evidence="2 3">MED217</strain>
    </source>
</reference>
<gene>
    <name evidence="2" type="ORF">MED217_17095</name>
</gene>
<dbReference type="eggNOG" id="ENOG5032RV0">
    <property type="taxonomic scope" value="Bacteria"/>
</dbReference>
<dbReference type="Proteomes" id="UP000001601">
    <property type="component" value="Unassembled WGS sequence"/>
</dbReference>
<keyword evidence="3" id="KW-1185">Reference proteome</keyword>
<accession>A3XHG4</accession>
<evidence type="ECO:0008006" key="4">
    <source>
        <dbReference type="Google" id="ProtNLM"/>
    </source>
</evidence>
<comment type="caution">
    <text evidence="2">The sequence shown here is derived from an EMBL/GenBank/DDBJ whole genome shotgun (WGS) entry which is preliminary data.</text>
</comment>
<proteinExistence type="predicted"/>
<evidence type="ECO:0000256" key="1">
    <source>
        <dbReference type="SAM" id="Phobius"/>
    </source>
</evidence>
<keyword evidence="1" id="KW-1133">Transmembrane helix</keyword>
<keyword evidence="1" id="KW-0472">Membrane</keyword>